<gene>
    <name evidence="2" type="ORF">B9Z65_5187</name>
</gene>
<reference evidence="2 3" key="1">
    <citation type="submission" date="2017-05" db="EMBL/GenBank/DDBJ databases">
        <title>Draft genome sequence of Elsinoe australis.</title>
        <authorList>
            <person name="Cheng Q."/>
        </authorList>
    </citation>
    <scope>NUCLEOTIDE SEQUENCE [LARGE SCALE GENOMIC DNA]</scope>
    <source>
        <strain evidence="2 3">NL1</strain>
    </source>
</reference>
<keyword evidence="3" id="KW-1185">Reference proteome</keyword>
<dbReference type="Proteomes" id="UP000243723">
    <property type="component" value="Unassembled WGS sequence"/>
</dbReference>
<dbReference type="EMBL" id="NHZQ01000236">
    <property type="protein sequence ID" value="PSK46219.1"/>
    <property type="molecule type" value="Genomic_DNA"/>
</dbReference>
<dbReference type="InterPro" id="IPR038883">
    <property type="entry name" value="AN11006-like"/>
</dbReference>
<accession>A0A2P7ZDE1</accession>
<evidence type="ECO:0000313" key="3">
    <source>
        <dbReference type="Proteomes" id="UP000243723"/>
    </source>
</evidence>
<dbReference type="OrthoDB" id="5272396at2759"/>
<organism evidence="2 3">
    <name type="scientific">Elsinoe australis</name>
    <dbReference type="NCBI Taxonomy" id="40998"/>
    <lineage>
        <taxon>Eukaryota</taxon>
        <taxon>Fungi</taxon>
        <taxon>Dikarya</taxon>
        <taxon>Ascomycota</taxon>
        <taxon>Pezizomycotina</taxon>
        <taxon>Dothideomycetes</taxon>
        <taxon>Dothideomycetidae</taxon>
        <taxon>Myriangiales</taxon>
        <taxon>Elsinoaceae</taxon>
        <taxon>Elsinoe</taxon>
    </lineage>
</organism>
<name>A0A2P7ZDE1_9PEZI</name>
<dbReference type="AlphaFoldDB" id="A0A2P7ZDE1"/>
<feature type="region of interest" description="Disordered" evidence="1">
    <location>
        <begin position="1"/>
        <end position="24"/>
    </location>
</feature>
<dbReference type="PANTHER" id="PTHR42085">
    <property type="entry name" value="F-BOX DOMAIN-CONTAINING PROTEIN"/>
    <property type="match status" value="1"/>
</dbReference>
<dbReference type="PANTHER" id="PTHR42085:SF8">
    <property type="entry name" value="F-BOX DOMAIN-CONTAINING PROTEIN"/>
    <property type="match status" value="1"/>
</dbReference>
<comment type="caution">
    <text evidence="2">The sequence shown here is derived from an EMBL/GenBank/DDBJ whole genome shotgun (WGS) entry which is preliminary data.</text>
</comment>
<sequence length="374" mass="42050">MPYRQVRKPPRERKQLPAGSAGDVGMNNSTSAVLSFGVDCAISRAAVSYDSGFDQQAIEHAVSKSVIAEAGFSYRFDGESATSKPSQDNNVNVQSIFLASKDPFTVEKVTIRNGPFKGRFALVLDPSPAKKNIFPFAKLPTEIRDMIYRILLVPEGYSGYYWSGVREYGSKSGHHYGSNAVDVTTNSVILALNKAIRQEAMMVFFRENVFRFDKCLHVEKFFNLYGPSSGFIRHIKVAHHKFDRSFVKFAKILVRASHLQSLELSIDSTDWRGLAYNMRPWFNEQGLWALSAEEDLREAVDRLVSIMDFGSSCEACGGQRKASRESCKQCDGTCECHHGIAENLEEFQTALEDMWRLEPSFPVYETASKKRARA</sequence>
<evidence type="ECO:0000256" key="1">
    <source>
        <dbReference type="SAM" id="MobiDB-lite"/>
    </source>
</evidence>
<proteinExistence type="predicted"/>
<evidence type="ECO:0000313" key="2">
    <source>
        <dbReference type="EMBL" id="PSK46219.1"/>
    </source>
</evidence>
<feature type="compositionally biased region" description="Basic residues" evidence="1">
    <location>
        <begin position="1"/>
        <end position="11"/>
    </location>
</feature>
<protein>
    <submittedName>
        <fullName evidence="2">Uncharacterized protein</fullName>
    </submittedName>
</protein>